<proteinExistence type="predicted"/>
<accession>A0A1U9Z2L8</accession>
<sequence>MVAGLALAACSSSPDDPAPTIKLVQTPVEAPESARRPCGPLLSELPEEGDLSERTVVDKWGNDRMAVKICDQRRAGAVAAIDAANAALRQASERQHEP</sequence>
<reference evidence="1 2" key="1">
    <citation type="submission" date="2017-03" db="EMBL/GenBank/DDBJ databases">
        <title>Foreign affairs: Plasmid Transfer between Roseobacters and Rhizobia.</title>
        <authorList>
            <person name="Bartling P."/>
            <person name="Bunk B."/>
            <person name="Overmann J."/>
            <person name="Brinkmann H."/>
            <person name="Petersen J."/>
        </authorList>
    </citation>
    <scope>NUCLEOTIDE SEQUENCE [LARGE SCALE GENOMIC DNA]</scope>
    <source>
        <strain evidence="1 2">MACL11</strain>
    </source>
</reference>
<dbReference type="AlphaFoldDB" id="A0A1U9Z2L8"/>
<gene>
    <name evidence="1" type="ORF">Mame_02600</name>
</gene>
<dbReference type="Proteomes" id="UP000191135">
    <property type="component" value="Chromosome"/>
</dbReference>
<organism evidence="1 2">
    <name type="scientific">Martelella mediterranea DSM 17316</name>
    <dbReference type="NCBI Taxonomy" id="1122214"/>
    <lineage>
        <taxon>Bacteria</taxon>
        <taxon>Pseudomonadati</taxon>
        <taxon>Pseudomonadota</taxon>
        <taxon>Alphaproteobacteria</taxon>
        <taxon>Hyphomicrobiales</taxon>
        <taxon>Aurantimonadaceae</taxon>
        <taxon>Martelella</taxon>
    </lineage>
</organism>
<evidence type="ECO:0000313" key="2">
    <source>
        <dbReference type="Proteomes" id="UP000191135"/>
    </source>
</evidence>
<dbReference type="KEGG" id="mmed:Mame_02600"/>
<keyword evidence="2" id="KW-1185">Reference proteome</keyword>
<evidence type="ECO:0000313" key="1">
    <source>
        <dbReference type="EMBL" id="AQZ51926.1"/>
    </source>
</evidence>
<dbReference type="STRING" id="1122214.Mame_02600"/>
<protein>
    <submittedName>
        <fullName evidence="1">Uncharacterized protein</fullName>
    </submittedName>
</protein>
<name>A0A1U9Z2L8_9HYPH</name>
<dbReference type="EMBL" id="CP020330">
    <property type="protein sequence ID" value="AQZ51926.1"/>
    <property type="molecule type" value="Genomic_DNA"/>
</dbReference>